<evidence type="ECO:0000256" key="7">
    <source>
        <dbReference type="ARBA" id="ARBA00034754"/>
    </source>
</evidence>
<dbReference type="GO" id="GO:0003677">
    <property type="term" value="F:DNA binding"/>
    <property type="evidence" value="ECO:0007669"/>
    <property type="project" value="InterPro"/>
</dbReference>
<accession>A0A9D1NEY0</accession>
<comment type="catalytic activity">
    <reaction evidence="8">
        <text>DNA(n) + a 2'-deoxyribonucleoside 5'-triphosphate = DNA(n+1) + diphosphate</text>
        <dbReference type="Rhea" id="RHEA:22508"/>
        <dbReference type="Rhea" id="RHEA-COMP:17339"/>
        <dbReference type="Rhea" id="RHEA-COMP:17340"/>
        <dbReference type="ChEBI" id="CHEBI:33019"/>
        <dbReference type="ChEBI" id="CHEBI:61560"/>
        <dbReference type="ChEBI" id="CHEBI:173112"/>
        <dbReference type="EC" id="2.7.7.7"/>
    </reaction>
</comment>
<evidence type="ECO:0000259" key="9">
    <source>
        <dbReference type="Pfam" id="PF06144"/>
    </source>
</evidence>
<gene>
    <name evidence="11" type="primary">holA</name>
    <name evidence="11" type="ORF">IAA62_03475</name>
</gene>
<dbReference type="Gene3D" id="1.10.8.60">
    <property type="match status" value="1"/>
</dbReference>
<evidence type="ECO:0000313" key="12">
    <source>
        <dbReference type="Proteomes" id="UP000886861"/>
    </source>
</evidence>
<dbReference type="Gene3D" id="1.20.272.10">
    <property type="match status" value="1"/>
</dbReference>
<reference evidence="11" key="2">
    <citation type="journal article" date="2021" name="PeerJ">
        <title>Extensive microbial diversity within the chicken gut microbiome revealed by metagenomics and culture.</title>
        <authorList>
            <person name="Gilroy R."/>
            <person name="Ravi A."/>
            <person name="Getino M."/>
            <person name="Pursley I."/>
            <person name="Horton D.L."/>
            <person name="Alikhan N.F."/>
            <person name="Baker D."/>
            <person name="Gharbi K."/>
            <person name="Hall N."/>
            <person name="Watson M."/>
            <person name="Adriaenssens E.M."/>
            <person name="Foster-Nyarko E."/>
            <person name="Jarju S."/>
            <person name="Secka A."/>
            <person name="Antonio M."/>
            <person name="Oren A."/>
            <person name="Chaudhuri R.R."/>
            <person name="La Ragione R."/>
            <person name="Hildebrand F."/>
            <person name="Pallen M.J."/>
        </authorList>
    </citation>
    <scope>NUCLEOTIDE SEQUENCE</scope>
    <source>
        <strain evidence="11">CHK186-9395</strain>
    </source>
</reference>
<dbReference type="EC" id="2.7.7.7" evidence="1"/>
<evidence type="ECO:0000256" key="2">
    <source>
        <dbReference type="ARBA" id="ARBA00017703"/>
    </source>
</evidence>
<keyword evidence="6" id="KW-0239">DNA-directed DNA polymerase</keyword>
<evidence type="ECO:0000256" key="5">
    <source>
        <dbReference type="ARBA" id="ARBA00022705"/>
    </source>
</evidence>
<dbReference type="Pfam" id="PF06144">
    <property type="entry name" value="DNA_pol3_delta"/>
    <property type="match status" value="1"/>
</dbReference>
<dbReference type="Proteomes" id="UP000886861">
    <property type="component" value="Unassembled WGS sequence"/>
</dbReference>
<evidence type="ECO:0000256" key="8">
    <source>
        <dbReference type="ARBA" id="ARBA00049244"/>
    </source>
</evidence>
<dbReference type="EMBL" id="DVOJ01000013">
    <property type="protein sequence ID" value="HIV01595.1"/>
    <property type="molecule type" value="Genomic_DNA"/>
</dbReference>
<proteinExistence type="inferred from homology"/>
<keyword evidence="4 11" id="KW-0548">Nucleotidyltransferase</keyword>
<dbReference type="AlphaFoldDB" id="A0A9D1NEY0"/>
<protein>
    <recommendedName>
        <fullName evidence="2">DNA polymerase III subunit delta</fullName>
        <ecNumber evidence="1">2.7.7.7</ecNumber>
    </recommendedName>
</protein>
<dbReference type="InterPro" id="IPR010372">
    <property type="entry name" value="DNA_pol3_delta_N"/>
</dbReference>
<evidence type="ECO:0000256" key="4">
    <source>
        <dbReference type="ARBA" id="ARBA00022695"/>
    </source>
</evidence>
<dbReference type="InterPro" id="IPR027417">
    <property type="entry name" value="P-loop_NTPase"/>
</dbReference>
<dbReference type="Gene3D" id="3.40.50.300">
    <property type="entry name" value="P-loop containing nucleotide triphosphate hydrolases"/>
    <property type="match status" value="1"/>
</dbReference>
<dbReference type="GO" id="GO:0003887">
    <property type="term" value="F:DNA-directed DNA polymerase activity"/>
    <property type="evidence" value="ECO:0007669"/>
    <property type="project" value="UniProtKB-KW"/>
</dbReference>
<dbReference type="GO" id="GO:0006261">
    <property type="term" value="P:DNA-templated DNA replication"/>
    <property type="evidence" value="ECO:0007669"/>
    <property type="project" value="TreeGrafter"/>
</dbReference>
<evidence type="ECO:0000256" key="6">
    <source>
        <dbReference type="ARBA" id="ARBA00022932"/>
    </source>
</evidence>
<dbReference type="GO" id="GO:0009360">
    <property type="term" value="C:DNA polymerase III complex"/>
    <property type="evidence" value="ECO:0007669"/>
    <property type="project" value="InterPro"/>
</dbReference>
<evidence type="ECO:0000259" key="10">
    <source>
        <dbReference type="Pfam" id="PF21694"/>
    </source>
</evidence>
<organism evidence="11 12">
    <name type="scientific">Candidatus Caccopulliclostridium gallistercoris</name>
    <dbReference type="NCBI Taxonomy" id="2840719"/>
    <lineage>
        <taxon>Bacteria</taxon>
        <taxon>Bacillati</taxon>
        <taxon>Bacillota</taxon>
        <taxon>Clostridia</taxon>
        <taxon>Candidatus Caccopulliclostridium</taxon>
    </lineage>
</organism>
<dbReference type="InterPro" id="IPR008921">
    <property type="entry name" value="DNA_pol3_clamp-load_cplx_C"/>
</dbReference>
<evidence type="ECO:0000256" key="1">
    <source>
        <dbReference type="ARBA" id="ARBA00012417"/>
    </source>
</evidence>
<dbReference type="NCBIfam" id="TIGR01128">
    <property type="entry name" value="holA"/>
    <property type="match status" value="1"/>
</dbReference>
<dbReference type="InterPro" id="IPR005790">
    <property type="entry name" value="DNA_polIII_delta"/>
</dbReference>
<sequence length="312" mass="34986">MKKFISLPLKNVYRIVGEDYYLIDQVLKELKDACGGEMSDLNQSYFDDENFSADKLLDSCNQMPFIAEKRLVILKELSKVSEVDKKKIVEYSKSPSPFSVLAIIDNNKNFVSVQGGVIDCKSLNFNELSTFIKEKFSSLGASISQDGLKELIESCSYNLTKIVAEIEKLASYAGDKEVSKADVDNLVTKTDDFTIFELSDALSKKESVRAVKLLELMLASLEPTMILSLLAGHFRRLFHAKISSLSTQELAKLLGVKEFAVTRAKEQAKNFSAVNLKKIIELILNTDYMIKSGQMNAENAIHYLVFSILELK</sequence>
<evidence type="ECO:0000256" key="3">
    <source>
        <dbReference type="ARBA" id="ARBA00022679"/>
    </source>
</evidence>
<evidence type="ECO:0000313" key="11">
    <source>
        <dbReference type="EMBL" id="HIV01595.1"/>
    </source>
</evidence>
<dbReference type="PANTHER" id="PTHR34388:SF1">
    <property type="entry name" value="DNA POLYMERASE III SUBUNIT DELTA"/>
    <property type="match status" value="1"/>
</dbReference>
<feature type="domain" description="DNA polymerase III delta N-terminal" evidence="9">
    <location>
        <begin position="13"/>
        <end position="108"/>
    </location>
</feature>
<comment type="caution">
    <text evidence="11">The sequence shown here is derived from an EMBL/GenBank/DDBJ whole genome shotgun (WGS) entry which is preliminary data.</text>
</comment>
<dbReference type="Pfam" id="PF21694">
    <property type="entry name" value="DNA_pol3_delta_C"/>
    <property type="match status" value="1"/>
</dbReference>
<dbReference type="SUPFAM" id="SSF52540">
    <property type="entry name" value="P-loop containing nucleoside triphosphate hydrolases"/>
    <property type="match status" value="1"/>
</dbReference>
<name>A0A9D1NEY0_9FIRM</name>
<feature type="domain" description="DNA polymerase III delta subunit-like C-terminal" evidence="10">
    <location>
        <begin position="194"/>
        <end position="306"/>
    </location>
</feature>
<dbReference type="SUPFAM" id="SSF48019">
    <property type="entry name" value="post-AAA+ oligomerization domain-like"/>
    <property type="match status" value="1"/>
</dbReference>
<comment type="similarity">
    <text evidence="7">Belongs to the DNA polymerase HolA subunit family.</text>
</comment>
<dbReference type="PANTHER" id="PTHR34388">
    <property type="entry name" value="DNA POLYMERASE III SUBUNIT DELTA"/>
    <property type="match status" value="1"/>
</dbReference>
<dbReference type="InterPro" id="IPR048466">
    <property type="entry name" value="DNA_pol3_delta-like_C"/>
</dbReference>
<reference evidence="11" key="1">
    <citation type="submission" date="2020-10" db="EMBL/GenBank/DDBJ databases">
        <authorList>
            <person name="Gilroy R."/>
        </authorList>
    </citation>
    <scope>NUCLEOTIDE SEQUENCE</scope>
    <source>
        <strain evidence="11">CHK186-9395</strain>
    </source>
</reference>
<keyword evidence="3 11" id="KW-0808">Transferase</keyword>
<keyword evidence="5" id="KW-0235">DNA replication</keyword>